<reference evidence="3 4" key="1">
    <citation type="submission" date="2020-07" db="EMBL/GenBank/DDBJ databases">
        <authorList>
            <person name="Criscuolo A."/>
        </authorList>
    </citation>
    <scope>NUCLEOTIDE SEQUENCE [LARGE SCALE GENOMIC DNA]</scope>
    <source>
        <strain evidence="3">CIP111649</strain>
    </source>
</reference>
<name>A0A6V7RQ96_9STAP</name>
<dbReference type="EMBL" id="CAJEWD010000008">
    <property type="protein sequence ID" value="CAD2080799.1"/>
    <property type="molecule type" value="Genomic_DNA"/>
</dbReference>
<dbReference type="PANTHER" id="PTHR31126:SF1">
    <property type="entry name" value="TYROSINE SPECIFIC PROTEIN PHOSPHATASES DOMAIN-CONTAINING PROTEIN"/>
    <property type="match status" value="1"/>
</dbReference>
<dbReference type="InterPro" id="IPR029021">
    <property type="entry name" value="Prot-tyrosine_phosphatase-like"/>
</dbReference>
<evidence type="ECO:0000256" key="1">
    <source>
        <dbReference type="ARBA" id="ARBA00009580"/>
    </source>
</evidence>
<comment type="caution">
    <text evidence="3">The sequence shown here is derived from an EMBL/GenBank/DDBJ whole genome shotgun (WGS) entry which is preliminary data.</text>
</comment>
<dbReference type="InterPro" id="IPR000387">
    <property type="entry name" value="Tyr_Pase_dom"/>
</dbReference>
<evidence type="ECO:0000313" key="4">
    <source>
        <dbReference type="Proteomes" id="UP000589351"/>
    </source>
</evidence>
<dbReference type="InterPro" id="IPR016130">
    <property type="entry name" value="Tyr_Pase_AS"/>
</dbReference>
<sequence length="239" mass="27385">MNKKAQLNWVRLPLENLENCRELGGYETGNGSQTKWHTFLRADNMANINEEEIEFLRDYGIKTVIDLRGDDETSIHRNPLSNEDFCTYHNIPLAVQPVSELNADVVETMGDFYVSVLEESKTIKEVFDVIAESDGGLVFHCMAGKDRTGLIAMLLLGLVGVSKKDIVSNYEVTYTNLESFQNIKGLPTRIPESYLYSSRDYILMAYNHIMDHYHSIESYLLEKDISQENIDKIKDKFIL</sequence>
<dbReference type="Pfam" id="PF13350">
    <property type="entry name" value="Y_phosphatase3"/>
    <property type="match status" value="1"/>
</dbReference>
<dbReference type="Proteomes" id="UP000589351">
    <property type="component" value="Unassembled WGS sequence"/>
</dbReference>
<dbReference type="PANTHER" id="PTHR31126">
    <property type="entry name" value="TYROSINE-PROTEIN PHOSPHATASE"/>
    <property type="match status" value="1"/>
</dbReference>
<dbReference type="GO" id="GO:0004725">
    <property type="term" value="F:protein tyrosine phosphatase activity"/>
    <property type="evidence" value="ECO:0007669"/>
    <property type="project" value="UniProtKB-EC"/>
</dbReference>
<dbReference type="SUPFAM" id="SSF52799">
    <property type="entry name" value="(Phosphotyrosine protein) phosphatases II"/>
    <property type="match status" value="1"/>
</dbReference>
<dbReference type="PROSITE" id="PS00383">
    <property type="entry name" value="TYR_PHOSPHATASE_1"/>
    <property type="match status" value="1"/>
</dbReference>
<dbReference type="RefSeq" id="WP_185126515.1">
    <property type="nucleotide sequence ID" value="NZ_CAJEWD010000008.1"/>
</dbReference>
<feature type="domain" description="Tyrosine specific protein phosphatases" evidence="2">
    <location>
        <begin position="114"/>
        <end position="167"/>
    </location>
</feature>
<protein>
    <submittedName>
        <fullName evidence="3">Tyrosine-protein phosphatase</fullName>
        <ecNumber evidence="3">3.1.3.48</ecNumber>
    </submittedName>
</protein>
<gene>
    <name evidence="3" type="primary">iphP</name>
    <name evidence="3" type="ORF">JEODO184_02022</name>
</gene>
<proteinExistence type="inferred from homology"/>
<dbReference type="AlphaFoldDB" id="A0A6V7RQ96"/>
<accession>A0A6V7RQ96</accession>
<evidence type="ECO:0000313" key="3">
    <source>
        <dbReference type="EMBL" id="CAD2080799.1"/>
    </source>
</evidence>
<dbReference type="PROSITE" id="PS50056">
    <property type="entry name" value="TYR_PHOSPHATASE_2"/>
    <property type="match status" value="1"/>
</dbReference>
<evidence type="ECO:0000259" key="2">
    <source>
        <dbReference type="PROSITE" id="PS50056"/>
    </source>
</evidence>
<keyword evidence="4" id="KW-1185">Reference proteome</keyword>
<keyword evidence="3" id="KW-0378">Hydrolase</keyword>
<comment type="similarity">
    <text evidence="1">Belongs to the protein-tyrosine phosphatase family.</text>
</comment>
<dbReference type="InterPro" id="IPR026893">
    <property type="entry name" value="Tyr/Ser_Pase_IphP-type"/>
</dbReference>
<dbReference type="Gene3D" id="3.90.190.10">
    <property type="entry name" value="Protein tyrosine phosphatase superfamily"/>
    <property type="match status" value="1"/>
</dbReference>
<organism evidence="3 4">
    <name type="scientific">Jeotgalicoccus meleagridis</name>
    <dbReference type="NCBI Taxonomy" id="2759181"/>
    <lineage>
        <taxon>Bacteria</taxon>
        <taxon>Bacillati</taxon>
        <taxon>Bacillota</taxon>
        <taxon>Bacilli</taxon>
        <taxon>Bacillales</taxon>
        <taxon>Staphylococcaceae</taxon>
        <taxon>Jeotgalicoccus</taxon>
    </lineage>
</organism>
<dbReference type="EC" id="3.1.3.48" evidence="3"/>